<dbReference type="InterPro" id="IPR050463">
    <property type="entry name" value="Gfo/Idh/MocA_oxidrdct_glycsds"/>
</dbReference>
<accession>A0A521ENV0</accession>
<keyword evidence="5" id="KW-1185">Reference proteome</keyword>
<dbReference type="PANTHER" id="PTHR43818:SF11">
    <property type="entry name" value="BCDNA.GH03377"/>
    <property type="match status" value="1"/>
</dbReference>
<dbReference type="SUPFAM" id="SSF51735">
    <property type="entry name" value="NAD(P)-binding Rossmann-fold domains"/>
    <property type="match status" value="2"/>
</dbReference>
<evidence type="ECO:0000313" key="5">
    <source>
        <dbReference type="Proteomes" id="UP000316030"/>
    </source>
</evidence>
<protein>
    <submittedName>
        <fullName evidence="4">Predicted dehydrogenase</fullName>
    </submittedName>
</protein>
<evidence type="ECO:0000256" key="1">
    <source>
        <dbReference type="ARBA" id="ARBA00023002"/>
    </source>
</evidence>
<evidence type="ECO:0000259" key="3">
    <source>
        <dbReference type="Pfam" id="PF01408"/>
    </source>
</evidence>
<name>A0A521ENV0_9RHOB</name>
<feature type="domain" description="NAD-dependent epimerase/dehydratase" evidence="2">
    <location>
        <begin position="369"/>
        <end position="592"/>
    </location>
</feature>
<feature type="domain" description="Gfo/Idh/MocA-like oxidoreductase N-terminal" evidence="3">
    <location>
        <begin position="5"/>
        <end position="123"/>
    </location>
</feature>
<keyword evidence="1" id="KW-0560">Oxidoreductase</keyword>
<dbReference type="GO" id="GO:0016491">
    <property type="term" value="F:oxidoreductase activity"/>
    <property type="evidence" value="ECO:0007669"/>
    <property type="project" value="UniProtKB-KW"/>
</dbReference>
<dbReference type="PANTHER" id="PTHR43818">
    <property type="entry name" value="BCDNA.GH03377"/>
    <property type="match status" value="1"/>
</dbReference>
<reference evidence="4 5" key="1">
    <citation type="submission" date="2017-05" db="EMBL/GenBank/DDBJ databases">
        <authorList>
            <person name="Varghese N."/>
            <person name="Submissions S."/>
        </authorList>
    </citation>
    <scope>NUCLEOTIDE SEQUENCE [LARGE SCALE GENOMIC DNA]</scope>
    <source>
        <strain evidence="4 5">DSM 29506</strain>
    </source>
</reference>
<evidence type="ECO:0000259" key="2">
    <source>
        <dbReference type="Pfam" id="PF01370"/>
    </source>
</evidence>
<dbReference type="Pfam" id="PF01370">
    <property type="entry name" value="Epimerase"/>
    <property type="match status" value="1"/>
</dbReference>
<dbReference type="RefSeq" id="WP_142493970.1">
    <property type="nucleotide sequence ID" value="NZ_FXTO01000018.1"/>
</dbReference>
<organism evidence="4 5">
    <name type="scientific">Thalassovita litoralis</name>
    <dbReference type="NCBI Taxonomy" id="1010611"/>
    <lineage>
        <taxon>Bacteria</taxon>
        <taxon>Pseudomonadati</taxon>
        <taxon>Pseudomonadota</taxon>
        <taxon>Alphaproteobacteria</taxon>
        <taxon>Rhodobacterales</taxon>
        <taxon>Roseobacteraceae</taxon>
        <taxon>Thalassovita</taxon>
    </lineage>
</organism>
<dbReference type="AlphaFoldDB" id="A0A521ENV0"/>
<dbReference type="EMBL" id="FXTO01000018">
    <property type="protein sequence ID" value="SMO85596.1"/>
    <property type="molecule type" value="Genomic_DNA"/>
</dbReference>
<dbReference type="Gene3D" id="3.40.50.720">
    <property type="entry name" value="NAD(P)-binding Rossmann-like Domain"/>
    <property type="match status" value="2"/>
</dbReference>
<dbReference type="Gene3D" id="3.30.360.10">
    <property type="entry name" value="Dihydrodipicolinate Reductase, domain 2"/>
    <property type="match status" value="1"/>
</dbReference>
<dbReference type="Proteomes" id="UP000316030">
    <property type="component" value="Unassembled WGS sequence"/>
</dbReference>
<evidence type="ECO:0000313" key="4">
    <source>
        <dbReference type="EMBL" id="SMO85596.1"/>
    </source>
</evidence>
<dbReference type="InterPro" id="IPR001509">
    <property type="entry name" value="Epimerase_deHydtase"/>
</dbReference>
<gene>
    <name evidence="4" type="ORF">SAMN06265173_11827</name>
</gene>
<dbReference type="OrthoDB" id="7798185at2"/>
<dbReference type="Pfam" id="PF01408">
    <property type="entry name" value="GFO_IDH_MocA"/>
    <property type="match status" value="1"/>
</dbReference>
<proteinExistence type="predicted"/>
<dbReference type="GO" id="GO:0000166">
    <property type="term" value="F:nucleotide binding"/>
    <property type="evidence" value="ECO:0007669"/>
    <property type="project" value="InterPro"/>
</dbReference>
<dbReference type="InterPro" id="IPR000683">
    <property type="entry name" value="Gfo/Idh/MocA-like_OxRdtase_N"/>
</dbReference>
<dbReference type="InterPro" id="IPR036291">
    <property type="entry name" value="NAD(P)-bd_dom_sf"/>
</dbReference>
<dbReference type="SUPFAM" id="SSF55347">
    <property type="entry name" value="Glyceraldehyde-3-phosphate dehydrogenase-like, C-terminal domain"/>
    <property type="match status" value="1"/>
</dbReference>
<sequence length="696" mass="74886">MGAGVKVGLIGAGYIATWHADAIRACKDAELTCICDVSTTAAKALADAYGVAAYSSVADMVAAGGVEAVHILTPPNLHHAIALECIAAGLHVVVEKPVALSVAETREIVDAASAKGVQFAAGHNFLGVPSYARLKQAVDAGDLGRVSSVEVNWCLPMGPLRAGPYGLWLLRDPQNLLLELGAHPYAFAVDLLGDLDILSAEQTQPVTLPGGAVRYQSWRVLAKAGMVDVAFNFSLVETYDDRSVIVRGSSAMARLDYAADTLIVARDNTADLVMNPLLKQLDLSWQHLREGMRNAGRQLVSLNQKSPYGLSFRGTVNAIYDAIRYGRGIDARYNGTAALKVMSGLESTLAKLPVAMDPPPVAGTPKPTVMVIGGTGFIGRNLTRELVRRGYDVRVLSRGKTGPFDDIADHVETVSVSLSDKAGLVRAMDGIDAVFNLAKSMDTTWDDALKNDVGVAVRVGEACLEAGVKRLIYTGTIASYDMSNPDQHITEDTDFGDMEERNLYARSKAECERRLLDMYEARGLPVVIARPGIVVGEGGPLQHWGIGRWHGAGAVRIWGAGRHNLPFVLADDVSDGLIRMMEVDEAVGQSFNLIGEPMMSARDYFNAIHTALGARIKVTPGDLTSFYAADGVKYALKKFVLRKKGVVRPSLSDWKSRAHFAQFDNSRPKKVLGWTPETDRGAFVEKAIVKANLFGL</sequence>